<evidence type="ECO:0008006" key="4">
    <source>
        <dbReference type="Google" id="ProtNLM"/>
    </source>
</evidence>
<dbReference type="AlphaFoldDB" id="A0A3B6R6B1"/>
<sequence>MAIFKKNTSAQCLLALVLMAAVISSCDAFGQEGGCFMPFLQCDLDICRRDCNGLFAYCTPIGEFHHQCCCAPKKLSASVDKNSRP</sequence>
<dbReference type="Gramene" id="TraesLDM7A03G03809250.1">
    <property type="protein sequence ID" value="TraesLDM7A03G03809250.1"/>
    <property type="gene ID" value="TraesLDM7A03G03809250"/>
</dbReference>
<dbReference type="Gramene" id="TraesSTA7A03G03797560.1">
    <property type="protein sequence ID" value="TraesSTA7A03G03797560.1"/>
    <property type="gene ID" value="TraesSTA7A03G03797560"/>
</dbReference>
<feature type="chain" id="PRO_5043179664" description="Knottin scorpion toxin-like domain-containing protein" evidence="1">
    <location>
        <begin position="29"/>
        <end position="85"/>
    </location>
</feature>
<dbReference type="PROSITE" id="PS51257">
    <property type="entry name" value="PROKAR_LIPOPROTEIN"/>
    <property type="match status" value="1"/>
</dbReference>
<dbReference type="Gramene" id="TraesCLE_scaffold_024221_01G000200.1">
    <property type="protein sequence ID" value="TraesCLE_scaffold_024221_01G000200.1"/>
    <property type="gene ID" value="TraesCLE_scaffold_024221_01G000200"/>
</dbReference>
<dbReference type="EnsemblPlants" id="TraesCS7A02G001600.1">
    <property type="protein sequence ID" value="TraesCS7A02G001600.1"/>
    <property type="gene ID" value="TraesCS7A02G001600"/>
</dbReference>
<reference evidence="2" key="1">
    <citation type="submission" date="2018-08" db="EMBL/GenBank/DDBJ databases">
        <authorList>
            <person name="Rossello M."/>
        </authorList>
    </citation>
    <scope>NUCLEOTIDE SEQUENCE [LARGE SCALE GENOMIC DNA]</scope>
    <source>
        <strain evidence="2">cv. Chinese Spring</strain>
    </source>
</reference>
<evidence type="ECO:0000256" key="1">
    <source>
        <dbReference type="SAM" id="SignalP"/>
    </source>
</evidence>
<dbReference type="Gramene" id="TraesNOR7A03G03849430.1">
    <property type="protein sequence ID" value="TraesNOR7A03G03849430.1"/>
    <property type="gene ID" value="TraesNOR7A03G03849430"/>
</dbReference>
<protein>
    <recommendedName>
        <fullName evidence="4">Knottin scorpion toxin-like domain-containing protein</fullName>
    </recommendedName>
</protein>
<dbReference type="Gramene" id="TraesCAD_scaffold_101821_01G000200.1">
    <property type="protein sequence ID" value="TraesCAD_scaffold_101821_01G000200.1"/>
    <property type="gene ID" value="TraesCAD_scaffold_101821_01G000200"/>
</dbReference>
<dbReference type="Gramene" id="TraesWEE_scaffold_095254_01G000200.1">
    <property type="protein sequence ID" value="TraesWEE_scaffold_095254_01G000200.1"/>
    <property type="gene ID" value="TraesWEE_scaffold_095254_01G000200"/>
</dbReference>
<organism evidence="2">
    <name type="scientific">Triticum aestivum</name>
    <name type="common">Wheat</name>
    <dbReference type="NCBI Taxonomy" id="4565"/>
    <lineage>
        <taxon>Eukaryota</taxon>
        <taxon>Viridiplantae</taxon>
        <taxon>Streptophyta</taxon>
        <taxon>Embryophyta</taxon>
        <taxon>Tracheophyta</taxon>
        <taxon>Spermatophyta</taxon>
        <taxon>Magnoliopsida</taxon>
        <taxon>Liliopsida</taxon>
        <taxon>Poales</taxon>
        <taxon>Poaceae</taxon>
        <taxon>BOP clade</taxon>
        <taxon>Pooideae</taxon>
        <taxon>Triticodae</taxon>
        <taxon>Triticeae</taxon>
        <taxon>Triticinae</taxon>
        <taxon>Triticum</taxon>
    </lineage>
</organism>
<reference evidence="2" key="2">
    <citation type="submission" date="2018-10" db="UniProtKB">
        <authorList>
            <consortium name="EnsemblPlants"/>
        </authorList>
    </citation>
    <scope>IDENTIFICATION</scope>
</reference>
<keyword evidence="1" id="KW-0732">Signal</keyword>
<dbReference type="Gramene" id="TraesRN7A0100005200.1">
    <property type="protein sequence ID" value="TraesRN7A0100005200.1"/>
    <property type="gene ID" value="TraesRN7A0100005200"/>
</dbReference>
<dbReference type="Gramene" id="TraesLAC7A03G03754650.1">
    <property type="protein sequence ID" value="TraesLAC7A03G03754650.1"/>
    <property type="gene ID" value="TraesLAC7A03G03754650"/>
</dbReference>
<dbReference type="Gramene" id="TraesCS7A02G001600.1">
    <property type="protein sequence ID" value="TraesCS7A02G001600.1"/>
    <property type="gene ID" value="TraesCS7A02G001600"/>
</dbReference>
<accession>A0A3B6R6B1</accession>
<evidence type="ECO:0000313" key="2">
    <source>
        <dbReference type="EnsemblPlants" id="TraesCS7A02G001600.1"/>
    </source>
</evidence>
<dbReference type="Gramene" id="TraesSYM7A03G03750690.1">
    <property type="protein sequence ID" value="TraesSYM7A03G03750690.1"/>
    <property type="gene ID" value="TraesSYM7A03G03750690"/>
</dbReference>
<dbReference type="Gramene" id="TraesJAG7A03G03788110.1">
    <property type="protein sequence ID" value="TraesJAG7A03G03788110.1"/>
    <property type="gene ID" value="TraesJAG7A03G03788110"/>
</dbReference>
<dbReference type="Gramene" id="TraesARI7A03G03774870.1">
    <property type="protein sequence ID" value="TraesARI7A03G03774870.1"/>
    <property type="gene ID" value="TraesARI7A03G03774870"/>
</dbReference>
<evidence type="ECO:0000313" key="3">
    <source>
        <dbReference type="Proteomes" id="UP000019116"/>
    </source>
</evidence>
<proteinExistence type="predicted"/>
<feature type="signal peptide" evidence="1">
    <location>
        <begin position="1"/>
        <end position="28"/>
    </location>
</feature>
<keyword evidence="3" id="KW-1185">Reference proteome</keyword>
<name>A0A3B6R6B1_WHEAT</name>
<dbReference type="Proteomes" id="UP000019116">
    <property type="component" value="Chromosome 7A"/>
</dbReference>
<dbReference type="Gramene" id="TraesROB_scaffold_038075_01G000200.1">
    <property type="protein sequence ID" value="TraesROB_scaffold_038075_01G000200.1"/>
    <property type="gene ID" value="TraesROB_scaffold_038075_01G000200"/>
</dbReference>
<dbReference type="Gramene" id="TraesJUL7A03G03843630.1">
    <property type="protein sequence ID" value="TraesJUL7A03G03843630.1"/>
    <property type="gene ID" value="TraesJUL7A03G03843630"/>
</dbReference>
<dbReference type="Gramene" id="TraesCS7A03G0004900.1">
    <property type="protein sequence ID" value="TraesCS7A03G0004900.1.CDS"/>
    <property type="gene ID" value="TraesCS7A03G0004900"/>
</dbReference>